<feature type="chain" id="PRO_5032722670" evidence="1">
    <location>
        <begin position="16"/>
        <end position="109"/>
    </location>
</feature>
<accession>A0A814DKJ3</accession>
<dbReference type="Proteomes" id="UP000663879">
    <property type="component" value="Unassembled WGS sequence"/>
</dbReference>
<gene>
    <name evidence="2" type="ORF">OXX778_LOCUS14106</name>
</gene>
<sequence>MLLVVLASILIPVTSLFSSSPSLLNPYYEIEYPQNVKFIVTETKPNLKICNPFNENYEDIKISIDNDTYPKIEPLFYNKSINFTCLNSNPNRKTILLWNTFTGLPIIPI</sequence>
<evidence type="ECO:0000313" key="2">
    <source>
        <dbReference type="EMBL" id="CAF0954193.1"/>
    </source>
</evidence>
<evidence type="ECO:0000313" key="3">
    <source>
        <dbReference type="Proteomes" id="UP000663879"/>
    </source>
</evidence>
<keyword evidence="3" id="KW-1185">Reference proteome</keyword>
<reference evidence="2" key="1">
    <citation type="submission" date="2021-02" db="EMBL/GenBank/DDBJ databases">
        <authorList>
            <person name="Nowell W R."/>
        </authorList>
    </citation>
    <scope>NUCLEOTIDE SEQUENCE</scope>
    <source>
        <strain evidence="2">Ploen Becks lab</strain>
    </source>
</reference>
<dbReference type="OrthoDB" id="10427121at2759"/>
<name>A0A814DKJ3_9BILA</name>
<feature type="non-terminal residue" evidence="2">
    <location>
        <position position="1"/>
    </location>
</feature>
<keyword evidence="1" id="KW-0732">Signal</keyword>
<organism evidence="2 3">
    <name type="scientific">Brachionus calyciflorus</name>
    <dbReference type="NCBI Taxonomy" id="104777"/>
    <lineage>
        <taxon>Eukaryota</taxon>
        <taxon>Metazoa</taxon>
        <taxon>Spiralia</taxon>
        <taxon>Gnathifera</taxon>
        <taxon>Rotifera</taxon>
        <taxon>Eurotatoria</taxon>
        <taxon>Monogononta</taxon>
        <taxon>Pseudotrocha</taxon>
        <taxon>Ploima</taxon>
        <taxon>Brachionidae</taxon>
        <taxon>Brachionus</taxon>
    </lineage>
</organism>
<feature type="non-terminal residue" evidence="2">
    <location>
        <position position="109"/>
    </location>
</feature>
<evidence type="ECO:0000256" key="1">
    <source>
        <dbReference type="SAM" id="SignalP"/>
    </source>
</evidence>
<dbReference type="EMBL" id="CAJNOC010002839">
    <property type="protein sequence ID" value="CAF0954193.1"/>
    <property type="molecule type" value="Genomic_DNA"/>
</dbReference>
<proteinExistence type="predicted"/>
<comment type="caution">
    <text evidence="2">The sequence shown here is derived from an EMBL/GenBank/DDBJ whole genome shotgun (WGS) entry which is preliminary data.</text>
</comment>
<feature type="signal peptide" evidence="1">
    <location>
        <begin position="1"/>
        <end position="15"/>
    </location>
</feature>
<protein>
    <submittedName>
        <fullName evidence="2">Uncharacterized protein</fullName>
    </submittedName>
</protein>
<dbReference type="AlphaFoldDB" id="A0A814DKJ3"/>